<dbReference type="PANTHER" id="PTHR43816:SF1">
    <property type="entry name" value="NICOTINAMIDE PHOSPHORIBOSYLTRANSFERASE"/>
    <property type="match status" value="1"/>
</dbReference>
<dbReference type="RefSeq" id="WP_064858061.1">
    <property type="nucleotide sequence ID" value="NZ_LZSF01000066.1"/>
</dbReference>
<dbReference type="Gene3D" id="3.20.20.70">
    <property type="entry name" value="Aldolase class I"/>
    <property type="match status" value="1"/>
</dbReference>
<evidence type="ECO:0000256" key="3">
    <source>
        <dbReference type="ARBA" id="ARBA00022676"/>
    </source>
</evidence>
<keyword evidence="4 11" id="KW-0808">Transferase</keyword>
<evidence type="ECO:0000256" key="7">
    <source>
        <dbReference type="ARBA" id="ARBA00035036"/>
    </source>
</evidence>
<evidence type="ECO:0000313" key="11">
    <source>
        <dbReference type="EMBL" id="OBA89903.1"/>
    </source>
</evidence>
<evidence type="ECO:0000256" key="8">
    <source>
        <dbReference type="ARBA" id="ARBA00047835"/>
    </source>
</evidence>
<dbReference type="PIRSF" id="PIRSF005943">
    <property type="entry name" value="NMPRT"/>
    <property type="match status" value="1"/>
</dbReference>
<evidence type="ECO:0000259" key="10">
    <source>
        <dbReference type="Pfam" id="PF18127"/>
    </source>
</evidence>
<evidence type="ECO:0000313" key="12">
    <source>
        <dbReference type="Proteomes" id="UP000093962"/>
    </source>
</evidence>
<dbReference type="InterPro" id="IPR013785">
    <property type="entry name" value="Aldolase_TIM"/>
</dbReference>
<feature type="domain" description="Nicotinate/nicotinamide phosphoribosyltransferase" evidence="9">
    <location>
        <begin position="195"/>
        <end position="480"/>
    </location>
</feature>
<comment type="catalytic activity">
    <reaction evidence="8">
        <text>beta-nicotinamide D-ribonucleotide + diphosphate = 5-phospho-alpha-D-ribose 1-diphosphate + nicotinamide + H(+)</text>
        <dbReference type="Rhea" id="RHEA:16149"/>
        <dbReference type="ChEBI" id="CHEBI:14649"/>
        <dbReference type="ChEBI" id="CHEBI:15378"/>
        <dbReference type="ChEBI" id="CHEBI:17154"/>
        <dbReference type="ChEBI" id="CHEBI:33019"/>
        <dbReference type="ChEBI" id="CHEBI:58017"/>
        <dbReference type="EC" id="2.4.2.12"/>
    </reaction>
    <physiologicalReaction direction="right-to-left" evidence="8">
        <dbReference type="Rhea" id="RHEA:16151"/>
    </physiologicalReaction>
</comment>
<feature type="domain" description="Nicotinamide phosphoribosyltransferase N-terminal" evidence="10">
    <location>
        <begin position="19"/>
        <end position="119"/>
    </location>
</feature>
<keyword evidence="2" id="KW-0662">Pyridine nucleotide biosynthesis</keyword>
<dbReference type="SUPFAM" id="SSF54675">
    <property type="entry name" value="Nicotinate/Quinolinate PRTase N-terminal domain-like"/>
    <property type="match status" value="1"/>
</dbReference>
<evidence type="ECO:0000256" key="2">
    <source>
        <dbReference type="ARBA" id="ARBA00022642"/>
    </source>
</evidence>
<dbReference type="InterPro" id="IPR016471">
    <property type="entry name" value="Nicotinamide_PRibTrfase"/>
</dbReference>
<evidence type="ECO:0000256" key="6">
    <source>
        <dbReference type="ARBA" id="ARBA00035024"/>
    </source>
</evidence>
<dbReference type="OrthoDB" id="394882at2"/>
<reference evidence="11 12" key="1">
    <citation type="submission" date="2016-06" db="EMBL/GenBank/DDBJ databases">
        <authorList>
            <person name="Kjaerup R.B."/>
            <person name="Dalgaard T.S."/>
            <person name="Juul-Madsen H.R."/>
        </authorList>
    </citation>
    <scope>NUCLEOTIDE SEQUENCE [LARGE SCALE GENOMIC DNA]</scope>
    <source>
        <strain evidence="11 12">1199456.5</strain>
    </source>
</reference>
<dbReference type="InterPro" id="IPR041529">
    <property type="entry name" value="DUF5598"/>
</dbReference>
<accession>A0A1A0MYN1</accession>
<proteinExistence type="inferred from homology"/>
<name>A0A1A0MYN1_MYCMU</name>
<comment type="caution">
    <text evidence="11">The sequence shown here is derived from an EMBL/GenBank/DDBJ whole genome shotgun (WGS) entry which is preliminary data.</text>
</comment>
<evidence type="ECO:0000256" key="4">
    <source>
        <dbReference type="ARBA" id="ARBA00022679"/>
    </source>
</evidence>
<protein>
    <recommendedName>
        <fullName evidence="7">Nicotinamide phosphoribosyltransferase</fullName>
        <ecNumber evidence="6">2.4.2.12</ecNumber>
    </recommendedName>
</protein>
<evidence type="ECO:0000256" key="5">
    <source>
        <dbReference type="ARBA" id="ARBA00035007"/>
    </source>
</evidence>
<dbReference type="EC" id="2.4.2.12" evidence="6"/>
<sequence length="512" mass="55336">MTIEATTTYRPETIAALDVLMDTDAYKLDHRRQYPAGTEYVYSNLTARGSRIPGVSWTAFFGLQTYLRDLNQRWSAFFAADVDEVCQAYIDRVTQVLGPNDVGAEHIRQLHAYGRLPLRVRALPEGTIVPVGVPYLTVENTAPEFFWLTNYIETDMSAALWQPITSATTAWRNRTLLDARARDTGADPAAVDWQGHDFSFRGMAGSAAAAASGAGHLLAFTGTDCLPALGWIDRNYPGSPEGAIIGGSVPATEHSVMCAGTQDDEVATFARLLDLYPTGIVSIVSDTWDLWHVCTGILPTLKDTITARDGKVVIRPDSGDPERILCGDPQAPAGSPARKGVVNLLWEVFGGTVNAAGYRELDPHIGVIYGDSITHDRADAITANLMGQGYVSTTPVLGFGSYTYQYVTRDTFSIAMKATWVQIDGRGRDIAKAPVTDPGKRSARGRLAVVRDGRGGLTLVQGAAGAVETTDAMRTVFEDGVIVNPVTFAEVRATVRRDWAAYAAGEEDARHG</sequence>
<evidence type="ECO:0000256" key="1">
    <source>
        <dbReference type="ARBA" id="ARBA00010897"/>
    </source>
</evidence>
<dbReference type="NCBIfam" id="NF006629">
    <property type="entry name" value="PRK09198.1"/>
    <property type="match status" value="1"/>
</dbReference>
<dbReference type="AlphaFoldDB" id="A0A1A0MYN1"/>
<keyword evidence="3 11" id="KW-0328">Glycosyltransferase</keyword>
<dbReference type="Pfam" id="PF18127">
    <property type="entry name" value="NAMPT_N"/>
    <property type="match status" value="1"/>
</dbReference>
<dbReference type="GO" id="GO:0009435">
    <property type="term" value="P:NAD+ biosynthetic process"/>
    <property type="evidence" value="ECO:0007669"/>
    <property type="project" value="InterPro"/>
</dbReference>
<dbReference type="Proteomes" id="UP000093962">
    <property type="component" value="Unassembled WGS sequence"/>
</dbReference>
<dbReference type="GO" id="GO:0047280">
    <property type="term" value="F:nicotinamide phosphoribosyltransferase activity"/>
    <property type="evidence" value="ECO:0007669"/>
    <property type="project" value="UniProtKB-EC"/>
</dbReference>
<dbReference type="InterPro" id="IPR041525">
    <property type="entry name" value="N/Namide_PRibTrfase"/>
</dbReference>
<comment type="pathway">
    <text evidence="5">Cofactor biosynthesis; NAD(+) biosynthesis; nicotinamide D-ribonucleotide from 5-phospho-alpha-D-ribose 1-diphosphate and nicotinamide: step 1/1.</text>
</comment>
<gene>
    <name evidence="11" type="ORF">A5642_13995</name>
</gene>
<dbReference type="InterPro" id="IPR036068">
    <property type="entry name" value="Nicotinate_pribotase-like_C"/>
</dbReference>
<dbReference type="Pfam" id="PF04095">
    <property type="entry name" value="NAPRTase"/>
    <property type="match status" value="1"/>
</dbReference>
<organism evidence="11 12">
    <name type="scientific">Mycolicibacterium mucogenicum</name>
    <name type="common">Mycobacterium mucogenicum</name>
    <dbReference type="NCBI Taxonomy" id="56689"/>
    <lineage>
        <taxon>Bacteria</taxon>
        <taxon>Bacillati</taxon>
        <taxon>Actinomycetota</taxon>
        <taxon>Actinomycetes</taxon>
        <taxon>Mycobacteriales</taxon>
        <taxon>Mycobacteriaceae</taxon>
        <taxon>Mycolicibacterium</taxon>
    </lineage>
</organism>
<evidence type="ECO:0000259" key="9">
    <source>
        <dbReference type="Pfam" id="PF04095"/>
    </source>
</evidence>
<comment type="similarity">
    <text evidence="1">Belongs to the NAPRTase family.</text>
</comment>
<dbReference type="PANTHER" id="PTHR43816">
    <property type="entry name" value="NICOTINAMIDE PHOSPHORIBOSYLTRANSFERASE"/>
    <property type="match status" value="1"/>
</dbReference>
<dbReference type="EMBL" id="LZSF01000066">
    <property type="protein sequence ID" value="OBA89903.1"/>
    <property type="molecule type" value="Genomic_DNA"/>
</dbReference>
<dbReference type="SUPFAM" id="SSF51690">
    <property type="entry name" value="Nicotinate/Quinolinate PRTase C-terminal domain-like"/>
    <property type="match status" value="1"/>
</dbReference>